<dbReference type="Pfam" id="PF00583">
    <property type="entry name" value="Acetyltransf_1"/>
    <property type="match status" value="1"/>
</dbReference>
<evidence type="ECO:0000313" key="2">
    <source>
        <dbReference type="EMBL" id="HIQ62965.1"/>
    </source>
</evidence>
<dbReference type="AlphaFoldDB" id="A0A9D0YW60"/>
<sequence length="164" mass="18715">MISVRQVCAGEKQALATLLQDYLREMGRFYPMETDAEGRCAYPYFDLYFSQPDREALWLLLGETKAGFALLNRHSCLGEPIDYAVAEYYLLPAFRKKRLATAAMKTILGARPGWWEIKYHVRNAAAAALWQRVTMPFSPRRRDVGDECVLTFSVRGESCPGHRA</sequence>
<dbReference type="SUPFAM" id="SSF55729">
    <property type="entry name" value="Acyl-CoA N-acyltransferases (Nat)"/>
    <property type="match status" value="1"/>
</dbReference>
<proteinExistence type="predicted"/>
<organism evidence="2 3">
    <name type="scientific">Candidatus Avichristensenella intestinipullorum</name>
    <dbReference type="NCBI Taxonomy" id="2840693"/>
    <lineage>
        <taxon>Bacteria</taxon>
        <taxon>Bacillati</taxon>
        <taxon>Bacillota</taxon>
        <taxon>Clostridia</taxon>
        <taxon>Candidatus Avichristensenella</taxon>
    </lineage>
</organism>
<gene>
    <name evidence="2" type="ORF">IAA66_05190</name>
</gene>
<accession>A0A9D0YW60</accession>
<dbReference type="InterPro" id="IPR000182">
    <property type="entry name" value="GNAT_dom"/>
</dbReference>
<feature type="domain" description="N-acetyltransferase" evidence="1">
    <location>
        <begin position="31"/>
        <end position="131"/>
    </location>
</feature>
<dbReference type="GO" id="GO:0016747">
    <property type="term" value="F:acyltransferase activity, transferring groups other than amino-acyl groups"/>
    <property type="evidence" value="ECO:0007669"/>
    <property type="project" value="InterPro"/>
</dbReference>
<protein>
    <submittedName>
        <fullName evidence="2">GNAT family N-acetyltransferase</fullName>
    </submittedName>
</protein>
<evidence type="ECO:0000313" key="3">
    <source>
        <dbReference type="Proteomes" id="UP000886819"/>
    </source>
</evidence>
<comment type="caution">
    <text evidence="2">The sequence shown here is derived from an EMBL/GenBank/DDBJ whole genome shotgun (WGS) entry which is preliminary data.</text>
</comment>
<dbReference type="InterPro" id="IPR016181">
    <property type="entry name" value="Acyl_CoA_acyltransferase"/>
</dbReference>
<dbReference type="Gene3D" id="3.40.630.30">
    <property type="match status" value="1"/>
</dbReference>
<dbReference type="EMBL" id="DVFI01000081">
    <property type="protein sequence ID" value="HIQ62965.1"/>
    <property type="molecule type" value="Genomic_DNA"/>
</dbReference>
<evidence type="ECO:0000259" key="1">
    <source>
        <dbReference type="Pfam" id="PF00583"/>
    </source>
</evidence>
<reference evidence="2" key="2">
    <citation type="journal article" date="2021" name="PeerJ">
        <title>Extensive microbial diversity within the chicken gut microbiome revealed by metagenomics and culture.</title>
        <authorList>
            <person name="Gilroy R."/>
            <person name="Ravi A."/>
            <person name="Getino M."/>
            <person name="Pursley I."/>
            <person name="Horton D.L."/>
            <person name="Alikhan N.F."/>
            <person name="Baker D."/>
            <person name="Gharbi K."/>
            <person name="Hall N."/>
            <person name="Watson M."/>
            <person name="Adriaenssens E.M."/>
            <person name="Foster-Nyarko E."/>
            <person name="Jarju S."/>
            <person name="Secka A."/>
            <person name="Antonio M."/>
            <person name="Oren A."/>
            <person name="Chaudhuri R.R."/>
            <person name="La Ragione R."/>
            <person name="Hildebrand F."/>
            <person name="Pallen M.J."/>
        </authorList>
    </citation>
    <scope>NUCLEOTIDE SEQUENCE</scope>
    <source>
        <strain evidence="2">ChiHile30-977</strain>
    </source>
</reference>
<reference evidence="2" key="1">
    <citation type="submission" date="2020-10" db="EMBL/GenBank/DDBJ databases">
        <authorList>
            <person name="Gilroy R."/>
        </authorList>
    </citation>
    <scope>NUCLEOTIDE SEQUENCE</scope>
    <source>
        <strain evidence="2">ChiHile30-977</strain>
    </source>
</reference>
<name>A0A9D0YW60_9FIRM</name>
<dbReference type="Proteomes" id="UP000886819">
    <property type="component" value="Unassembled WGS sequence"/>
</dbReference>